<organism evidence="1 2">
    <name type="scientific">Blumeria hordei</name>
    <name type="common">Barley powdery mildew</name>
    <name type="synonym">Blumeria graminis f. sp. hordei</name>
    <dbReference type="NCBI Taxonomy" id="2867405"/>
    <lineage>
        <taxon>Eukaryota</taxon>
        <taxon>Fungi</taxon>
        <taxon>Dikarya</taxon>
        <taxon>Ascomycota</taxon>
        <taxon>Pezizomycotina</taxon>
        <taxon>Leotiomycetes</taxon>
        <taxon>Erysiphales</taxon>
        <taxon>Erysiphaceae</taxon>
        <taxon>Blumeria</taxon>
    </lineage>
</organism>
<gene>
    <name evidence="1" type="ORF">BLGHR1_10536</name>
</gene>
<dbReference type="AlphaFoldDB" id="A0A383UJB8"/>
<evidence type="ECO:0000313" key="2">
    <source>
        <dbReference type="Proteomes" id="UP000275772"/>
    </source>
</evidence>
<dbReference type="Proteomes" id="UP000275772">
    <property type="component" value="Unassembled WGS sequence"/>
</dbReference>
<evidence type="ECO:0000313" key="1">
    <source>
        <dbReference type="EMBL" id="SZE99818.1"/>
    </source>
</evidence>
<reference evidence="1 2" key="1">
    <citation type="submission" date="2017-11" db="EMBL/GenBank/DDBJ databases">
        <authorList>
            <person name="Kracher B."/>
        </authorList>
    </citation>
    <scope>NUCLEOTIDE SEQUENCE [LARGE SCALE GENOMIC DNA]</scope>
    <source>
        <strain evidence="1 2">RACE1</strain>
    </source>
</reference>
<name>A0A383UJB8_BLUHO</name>
<protein>
    <submittedName>
        <fullName evidence="1">Uncharacterized protein</fullName>
    </submittedName>
</protein>
<proteinExistence type="predicted"/>
<dbReference type="EMBL" id="UNSH01000003">
    <property type="protein sequence ID" value="SZE99818.1"/>
    <property type="molecule type" value="Genomic_DNA"/>
</dbReference>
<dbReference type="VEuPathDB" id="FungiDB:BLGHR1_10536"/>
<sequence length="268" mass="30960">MKCFYLLISPTMMWSSRILYSYHFLPQSSSDNPLQYFSYTDGKEFGPQFRSWYRKTHGSSIEFHRNPSLKIDSGSGRYCAENENGFKHAYDYIIHQARLESSQVRVRETLDLIYNRCSSELSKEMKGSILSFSMIKRGVVPNCKVKHLMRYIMMRESLIVQSLSECKGRTDSVCFVADIPLAAADILDSYEPLAMAKINQANTYLVSIARQLQIIISSGSDNEYFIFARDRHQSDTDIFHYLAMNDFNEDSADLPDLKLASFKIFFHS</sequence>
<accession>A0A383UJB8</accession>